<organism evidence="1 2">
    <name type="scientific">Candidatus Abawacabacteria bacterium RBG_16_42_10</name>
    <dbReference type="NCBI Taxonomy" id="1817814"/>
    <lineage>
        <taxon>Bacteria</taxon>
        <taxon>Candidatus Abawacaibacteriota</taxon>
    </lineage>
</organism>
<accession>A0A1F4XIM9</accession>
<comment type="caution">
    <text evidence="1">The sequence shown here is derived from an EMBL/GenBank/DDBJ whole genome shotgun (WGS) entry which is preliminary data.</text>
</comment>
<sequence>MKVSFPGSNEKEIKAYSNDHLPRLVETLHLVQHNTPTHGKVLEVGAKPFVLSSLLLQEGFDYAGIGVSGGEKDLRTDHEHACRTGKASGQKFMIALQVEEKKHDLPMYEVNIEMDMWPFPAQHFDSIIWTETLEHLTCDPSFAWHEANKSLKLGGKLIFSVPNALYWIRALQLLLGKNIDDPYSWHGPFGRHNRLYTVKEIKKLAGLHGFETISLTTKTFLPEHMSLVKKLVHMVITIPALLMGKRKGKTIVAVFEKKEESKMIERPDFLYH</sequence>
<name>A0A1F4XIM9_9BACT</name>
<dbReference type="STRING" id="1817814.A2V81_04945"/>
<evidence type="ECO:0008006" key="3">
    <source>
        <dbReference type="Google" id="ProtNLM"/>
    </source>
</evidence>
<dbReference type="Proteomes" id="UP000177614">
    <property type="component" value="Unassembled WGS sequence"/>
</dbReference>
<dbReference type="InterPro" id="IPR029063">
    <property type="entry name" value="SAM-dependent_MTases_sf"/>
</dbReference>
<dbReference type="SUPFAM" id="SSF53335">
    <property type="entry name" value="S-adenosyl-L-methionine-dependent methyltransferases"/>
    <property type="match status" value="1"/>
</dbReference>
<dbReference type="EMBL" id="MEWR01000023">
    <property type="protein sequence ID" value="OGC81595.1"/>
    <property type="molecule type" value="Genomic_DNA"/>
</dbReference>
<protein>
    <recommendedName>
        <fullName evidence="3">Methyltransferase type 11 domain-containing protein</fullName>
    </recommendedName>
</protein>
<evidence type="ECO:0000313" key="2">
    <source>
        <dbReference type="Proteomes" id="UP000177614"/>
    </source>
</evidence>
<proteinExistence type="predicted"/>
<dbReference type="AlphaFoldDB" id="A0A1F4XIM9"/>
<gene>
    <name evidence="1" type="ORF">A2V81_04945</name>
</gene>
<dbReference type="Pfam" id="PF13489">
    <property type="entry name" value="Methyltransf_23"/>
    <property type="match status" value="1"/>
</dbReference>
<evidence type="ECO:0000313" key="1">
    <source>
        <dbReference type="EMBL" id="OGC81595.1"/>
    </source>
</evidence>
<dbReference type="Gene3D" id="3.40.50.150">
    <property type="entry name" value="Vaccinia Virus protein VP39"/>
    <property type="match status" value="1"/>
</dbReference>
<reference evidence="1 2" key="1">
    <citation type="journal article" date="2016" name="Nat. Commun.">
        <title>Thousands of microbial genomes shed light on interconnected biogeochemical processes in an aquifer system.</title>
        <authorList>
            <person name="Anantharaman K."/>
            <person name="Brown C.T."/>
            <person name="Hug L.A."/>
            <person name="Sharon I."/>
            <person name="Castelle C.J."/>
            <person name="Probst A.J."/>
            <person name="Thomas B.C."/>
            <person name="Singh A."/>
            <person name="Wilkins M.J."/>
            <person name="Karaoz U."/>
            <person name="Brodie E.L."/>
            <person name="Williams K.H."/>
            <person name="Hubbard S.S."/>
            <person name="Banfield J.F."/>
        </authorList>
    </citation>
    <scope>NUCLEOTIDE SEQUENCE [LARGE SCALE GENOMIC DNA]</scope>
</reference>